<evidence type="ECO:0000256" key="11">
    <source>
        <dbReference type="ARBA" id="ARBA00023136"/>
    </source>
</evidence>
<feature type="transmembrane region" description="Helical" evidence="13">
    <location>
        <begin position="350"/>
        <end position="367"/>
    </location>
</feature>
<evidence type="ECO:0000256" key="13">
    <source>
        <dbReference type="SAM" id="Phobius"/>
    </source>
</evidence>
<dbReference type="Proteomes" id="UP000694388">
    <property type="component" value="Unplaced"/>
</dbReference>
<dbReference type="PRINTS" id="PR00169">
    <property type="entry name" value="KCHANNEL"/>
</dbReference>
<feature type="domain" description="BTB" evidence="14">
    <location>
        <begin position="13"/>
        <end position="121"/>
    </location>
</feature>
<evidence type="ECO:0000259" key="14">
    <source>
        <dbReference type="SMART" id="SM00225"/>
    </source>
</evidence>
<evidence type="ECO:0000313" key="16">
    <source>
        <dbReference type="Proteomes" id="UP000694388"/>
    </source>
</evidence>
<dbReference type="Gene3D" id="3.30.710.10">
    <property type="entry name" value="Potassium Channel Kv1.1, Chain A"/>
    <property type="match status" value="1"/>
</dbReference>
<dbReference type="FunFam" id="1.10.287.70:FF:000005">
    <property type="entry name" value="potassium voltage-gated channel subfamily G member 1"/>
    <property type="match status" value="1"/>
</dbReference>
<name>A0A8C4X1S0_EPTBU</name>
<evidence type="ECO:0000256" key="9">
    <source>
        <dbReference type="ARBA" id="ARBA00022989"/>
    </source>
</evidence>
<dbReference type="GO" id="GO:0008076">
    <property type="term" value="C:voltage-gated potassium channel complex"/>
    <property type="evidence" value="ECO:0007669"/>
    <property type="project" value="InterPro"/>
</dbReference>
<evidence type="ECO:0000256" key="1">
    <source>
        <dbReference type="ARBA" id="ARBA00004651"/>
    </source>
</evidence>
<feature type="transmembrane region" description="Helical" evidence="13">
    <location>
        <begin position="183"/>
        <end position="204"/>
    </location>
</feature>
<dbReference type="GeneTree" id="ENSGT00940000155979"/>
<evidence type="ECO:0000256" key="3">
    <source>
        <dbReference type="ARBA" id="ARBA00022475"/>
    </source>
</evidence>
<dbReference type="InterPro" id="IPR027359">
    <property type="entry name" value="Volt_channel_dom_sf"/>
</dbReference>
<keyword evidence="9 13" id="KW-1133">Transmembrane helix</keyword>
<feature type="transmembrane region" description="Helical" evidence="13">
    <location>
        <begin position="317"/>
        <end position="338"/>
    </location>
</feature>
<dbReference type="PANTHER" id="PTHR11537">
    <property type="entry name" value="VOLTAGE-GATED POTASSIUM CHANNEL"/>
    <property type="match status" value="1"/>
</dbReference>
<dbReference type="InterPro" id="IPR003968">
    <property type="entry name" value="K_chnl_volt-dep_Kv"/>
</dbReference>
<keyword evidence="12" id="KW-0407">Ion channel</keyword>
<feature type="transmembrane region" description="Helical" evidence="13">
    <location>
        <begin position="379"/>
        <end position="402"/>
    </location>
</feature>
<reference evidence="15" key="2">
    <citation type="submission" date="2025-09" db="UniProtKB">
        <authorList>
            <consortium name="Ensembl"/>
        </authorList>
    </citation>
    <scope>IDENTIFICATION</scope>
</reference>
<sequence>VFFGFYLHNSTNGNLNLNVGGMRKTVERSLVGRFPQTRLGRLLTCETEESILLLCDDYDVAAKEFYFDRSPKMFCYILNFYYTKHLHFVEELCVLSFSQEIDYWGIHEVFIAPCCKYQFHLRKEAFLNTQDDDADDFTSVPSLQDILLLQKDMDTFNSMVFGKHRRRVWLLLDNPDYSLRAKVFAFTSILIVLVSIGTICVNSLKDFNRLDDRGNEIEDPTVTVLENFCIIWFTTEFLVRLLVAPQISRFLQNPLNIIDLISILPFYVMLAIDLALHSGDEFQDIGRVVQLMRIKLARHSPGLRTLGVTLTHSYHEVGLLLIFLAMGIAIFSVFTFAVEHDVPESKLHSIPICWWWATITLTTVGYGDVVPIALSGKLVATFCIICGLVAVALPITVIFNNFTKYYQRQKQAPEKLSYRCNVFTQDISVSTCAMHQTFGQ</sequence>
<evidence type="ECO:0000256" key="4">
    <source>
        <dbReference type="ARBA" id="ARBA00022538"/>
    </source>
</evidence>
<accession>A0A8C4X1S0</accession>
<dbReference type="PRINTS" id="PR01494">
    <property type="entry name" value="KV9CHANNEL"/>
</dbReference>
<evidence type="ECO:0000256" key="5">
    <source>
        <dbReference type="ARBA" id="ARBA00022692"/>
    </source>
</evidence>
<keyword evidence="6" id="KW-0631">Potassium channel</keyword>
<dbReference type="GO" id="GO:0051260">
    <property type="term" value="P:protein homooligomerization"/>
    <property type="evidence" value="ECO:0007669"/>
    <property type="project" value="InterPro"/>
</dbReference>
<keyword evidence="2" id="KW-0813">Transport</keyword>
<evidence type="ECO:0000256" key="12">
    <source>
        <dbReference type="ARBA" id="ARBA00023303"/>
    </source>
</evidence>
<keyword evidence="16" id="KW-1185">Reference proteome</keyword>
<keyword evidence="11 13" id="KW-0472">Membrane</keyword>
<reference evidence="15" key="1">
    <citation type="submission" date="2025-08" db="UniProtKB">
        <authorList>
            <consortium name="Ensembl"/>
        </authorList>
    </citation>
    <scope>IDENTIFICATION</scope>
</reference>
<organism evidence="15 16">
    <name type="scientific">Eptatretus burgeri</name>
    <name type="common">Inshore hagfish</name>
    <dbReference type="NCBI Taxonomy" id="7764"/>
    <lineage>
        <taxon>Eukaryota</taxon>
        <taxon>Metazoa</taxon>
        <taxon>Chordata</taxon>
        <taxon>Craniata</taxon>
        <taxon>Vertebrata</taxon>
        <taxon>Cyclostomata</taxon>
        <taxon>Myxini</taxon>
        <taxon>Myxiniformes</taxon>
        <taxon>Myxinidae</taxon>
        <taxon>Eptatretinae</taxon>
        <taxon>Eptatretus</taxon>
    </lineage>
</organism>
<keyword evidence="5 13" id="KW-0812">Transmembrane</keyword>
<dbReference type="InterPro" id="IPR011333">
    <property type="entry name" value="SKP1/BTB/POZ_sf"/>
</dbReference>
<feature type="transmembrane region" description="Helical" evidence="13">
    <location>
        <begin position="255"/>
        <end position="276"/>
    </location>
</feature>
<dbReference type="OMA" id="HERMEDY"/>
<evidence type="ECO:0000256" key="6">
    <source>
        <dbReference type="ARBA" id="ARBA00022826"/>
    </source>
</evidence>
<comment type="subcellular location">
    <subcellularLocation>
        <location evidence="1">Cell membrane</location>
        <topology evidence="1">Multi-pass membrane protein</topology>
    </subcellularLocation>
</comment>
<keyword evidence="7" id="KW-0851">Voltage-gated channel</keyword>
<dbReference type="SMART" id="SM00225">
    <property type="entry name" value="BTB"/>
    <property type="match status" value="1"/>
</dbReference>
<dbReference type="Ensembl" id="ENSEBUT00000026970.1">
    <property type="protein sequence ID" value="ENSEBUP00000026394.1"/>
    <property type="gene ID" value="ENSEBUG00000016259.1"/>
</dbReference>
<dbReference type="Gene3D" id="1.10.287.70">
    <property type="match status" value="1"/>
</dbReference>
<dbReference type="InterPro" id="IPR003131">
    <property type="entry name" value="T1-type_BTB"/>
</dbReference>
<evidence type="ECO:0000256" key="8">
    <source>
        <dbReference type="ARBA" id="ARBA00022958"/>
    </source>
</evidence>
<keyword evidence="3" id="KW-1003">Cell membrane</keyword>
<dbReference type="InterPro" id="IPR003971">
    <property type="entry name" value="K_chnl_volt-dep_Kv5/Kv9"/>
</dbReference>
<proteinExistence type="predicted"/>
<evidence type="ECO:0000256" key="2">
    <source>
        <dbReference type="ARBA" id="ARBA00022448"/>
    </source>
</evidence>
<dbReference type="Pfam" id="PF00520">
    <property type="entry name" value="Ion_trans"/>
    <property type="match status" value="1"/>
</dbReference>
<evidence type="ECO:0000256" key="7">
    <source>
        <dbReference type="ARBA" id="ARBA00022882"/>
    </source>
</evidence>
<dbReference type="InterPro" id="IPR000210">
    <property type="entry name" value="BTB/POZ_dom"/>
</dbReference>
<dbReference type="Pfam" id="PF02214">
    <property type="entry name" value="BTB_2"/>
    <property type="match status" value="1"/>
</dbReference>
<dbReference type="Gene3D" id="1.20.120.350">
    <property type="entry name" value="Voltage-gated potassium channels. Chain C"/>
    <property type="match status" value="1"/>
</dbReference>
<keyword evidence="10" id="KW-0406">Ion transport</keyword>
<dbReference type="AlphaFoldDB" id="A0A8C4X1S0"/>
<dbReference type="SUPFAM" id="SSF54695">
    <property type="entry name" value="POZ domain"/>
    <property type="match status" value="1"/>
</dbReference>
<protein>
    <recommendedName>
        <fullName evidence="14">BTB domain-containing protein</fullName>
    </recommendedName>
</protein>
<dbReference type="GO" id="GO:0001508">
    <property type="term" value="P:action potential"/>
    <property type="evidence" value="ECO:0007669"/>
    <property type="project" value="TreeGrafter"/>
</dbReference>
<dbReference type="InterPro" id="IPR028325">
    <property type="entry name" value="VG_K_chnl"/>
</dbReference>
<keyword evidence="8" id="KW-0630">Potassium</keyword>
<dbReference type="InterPro" id="IPR005821">
    <property type="entry name" value="Ion_trans_dom"/>
</dbReference>
<dbReference type="PANTHER" id="PTHR11537:SF39">
    <property type="entry name" value="POTASSIUM VOLTAGE-GATED CHANNEL SUBFAMILY S MEMBER 3"/>
    <property type="match status" value="1"/>
</dbReference>
<dbReference type="SUPFAM" id="SSF81324">
    <property type="entry name" value="Voltage-gated potassium channels"/>
    <property type="match status" value="1"/>
</dbReference>
<evidence type="ECO:0000313" key="15">
    <source>
        <dbReference type="Ensembl" id="ENSEBUP00000026394.1"/>
    </source>
</evidence>
<dbReference type="GO" id="GO:0005249">
    <property type="term" value="F:voltage-gated potassium channel activity"/>
    <property type="evidence" value="ECO:0007669"/>
    <property type="project" value="InterPro"/>
</dbReference>
<evidence type="ECO:0000256" key="10">
    <source>
        <dbReference type="ARBA" id="ARBA00023065"/>
    </source>
</evidence>
<dbReference type="PRINTS" id="PR01491">
    <property type="entry name" value="KVCHANNEL"/>
</dbReference>
<keyword evidence="4" id="KW-0633">Potassium transport</keyword>